<feature type="transmembrane region" description="Helical" evidence="1">
    <location>
        <begin position="69"/>
        <end position="90"/>
    </location>
</feature>
<proteinExistence type="predicted"/>
<keyword evidence="1" id="KW-0812">Transmembrane</keyword>
<dbReference type="AlphaFoldDB" id="A0A9X2KPA1"/>
<keyword evidence="1" id="KW-0472">Membrane</keyword>
<protein>
    <submittedName>
        <fullName evidence="2">Uncharacterized protein</fullName>
    </submittedName>
</protein>
<comment type="caution">
    <text evidence="2">The sequence shown here is derived from an EMBL/GenBank/DDBJ whole genome shotgun (WGS) entry which is preliminary data.</text>
</comment>
<organism evidence="2 3">
    <name type="scientific">Sphingomonas liriopis</name>
    <dbReference type="NCBI Taxonomy" id="2949094"/>
    <lineage>
        <taxon>Bacteria</taxon>
        <taxon>Pseudomonadati</taxon>
        <taxon>Pseudomonadota</taxon>
        <taxon>Alphaproteobacteria</taxon>
        <taxon>Sphingomonadales</taxon>
        <taxon>Sphingomonadaceae</taxon>
        <taxon>Sphingomonas</taxon>
    </lineage>
</organism>
<dbReference type="Proteomes" id="UP001139486">
    <property type="component" value="Unassembled WGS sequence"/>
</dbReference>
<evidence type="ECO:0000313" key="2">
    <source>
        <dbReference type="EMBL" id="MCP3733660.1"/>
    </source>
</evidence>
<reference evidence="2" key="1">
    <citation type="submission" date="2022-05" db="EMBL/GenBank/DDBJ databases">
        <title>Sphingomonas sp. strain RP10 Genome sequencing and assembly.</title>
        <authorList>
            <person name="Kim I."/>
        </authorList>
    </citation>
    <scope>NUCLEOTIDE SEQUENCE</scope>
    <source>
        <strain evidence="2">RP10</strain>
    </source>
</reference>
<keyword evidence="3" id="KW-1185">Reference proteome</keyword>
<evidence type="ECO:0000313" key="3">
    <source>
        <dbReference type="Proteomes" id="UP001139486"/>
    </source>
</evidence>
<evidence type="ECO:0000256" key="1">
    <source>
        <dbReference type="SAM" id="Phobius"/>
    </source>
</evidence>
<dbReference type="RefSeq" id="WP_254287667.1">
    <property type="nucleotide sequence ID" value="NZ_JAMLDY010000002.1"/>
</dbReference>
<sequence>MAIEVMTWDVVKWWKADVRSSESIRPERVSDTRDLCEFQRRRDEAWSAMQRLDGQDYDFFAGIKLRDKVFGWAIIFTPVLVMLILLKLFYQPESIEARYVYGCYSSNSGPRLLINTKTIMFDQSGVRPTGYVVRQEKQGYSIYPKANIILDRTIDGQFAFVISSYGTWFPLLPEHYDDPRRLRHLREFSGRFYTFSRQADKVVYSRITPRGACFTQSNARK</sequence>
<name>A0A9X2KPA1_9SPHN</name>
<gene>
    <name evidence="2" type="ORF">M9979_02025</name>
</gene>
<keyword evidence="1" id="KW-1133">Transmembrane helix</keyword>
<dbReference type="EMBL" id="JAMLDY010000002">
    <property type="protein sequence ID" value="MCP3733660.1"/>
    <property type="molecule type" value="Genomic_DNA"/>
</dbReference>
<accession>A0A9X2KPA1</accession>